<proteinExistence type="predicted"/>
<accession>A0AAJ0U350</accession>
<dbReference type="EMBL" id="NRSJ01000010">
    <property type="protein sequence ID" value="MBK1704399.1"/>
    <property type="molecule type" value="Genomic_DNA"/>
</dbReference>
<dbReference type="AlphaFoldDB" id="A0AAJ0U350"/>
<comment type="caution">
    <text evidence="1">The sequence shown here is derived from an EMBL/GenBank/DDBJ whole genome shotgun (WGS) entry which is preliminary data.</text>
</comment>
<sequence>MWAAGISGETSGGGELEMGFDQLIEHLNFALMGAFEARHQRWAFGADLLYLNVGVDDGGTVPLSVASGDRIDLDVSADAKTKGWAVTPRAAYNLLDTNRFRLDALLGARYLNLDADLDLGLQAGRFGTRRRIAASVVTWDVITGAKGRVKLGDGWSLPYYADIGAGDSELTWQLGGGIAYSMSQVDLALWYRHMAWEFHDGDALSRVSFNGPMLSASWRF</sequence>
<gene>
    <name evidence="1" type="ORF">CKO40_07575</name>
</gene>
<keyword evidence="2" id="KW-1185">Reference proteome</keyword>
<dbReference type="Proteomes" id="UP001296776">
    <property type="component" value="Unassembled WGS sequence"/>
</dbReference>
<reference evidence="1" key="1">
    <citation type="submission" date="2017-08" db="EMBL/GenBank/DDBJ databases">
        <authorList>
            <person name="Imhoff J.F."/>
            <person name="Rahn T."/>
            <person name="Kuenzel S."/>
            <person name="Neulinger S.C."/>
        </authorList>
    </citation>
    <scope>NUCLEOTIDE SEQUENCE</scope>
    <source>
        <strain evidence="1">DSM 11080</strain>
    </source>
</reference>
<protein>
    <submittedName>
        <fullName evidence="1">Uncharacterized protein</fullName>
    </submittedName>
</protein>
<dbReference type="SUPFAM" id="SSF56925">
    <property type="entry name" value="OMPA-like"/>
    <property type="match status" value="1"/>
</dbReference>
<dbReference type="InterPro" id="IPR011250">
    <property type="entry name" value="OMP/PagP_B-barrel"/>
</dbReference>
<evidence type="ECO:0000313" key="2">
    <source>
        <dbReference type="Proteomes" id="UP001296776"/>
    </source>
</evidence>
<name>A0AAJ0U350_9GAMM</name>
<organism evidence="1 2">
    <name type="scientific">Halochromatium glycolicum</name>
    <dbReference type="NCBI Taxonomy" id="85075"/>
    <lineage>
        <taxon>Bacteria</taxon>
        <taxon>Pseudomonadati</taxon>
        <taxon>Pseudomonadota</taxon>
        <taxon>Gammaproteobacteria</taxon>
        <taxon>Chromatiales</taxon>
        <taxon>Chromatiaceae</taxon>
        <taxon>Halochromatium</taxon>
    </lineage>
</organism>
<reference evidence="1" key="2">
    <citation type="journal article" date="2020" name="Microorganisms">
        <title>Osmotic Adaptation and Compatible Solute Biosynthesis of Phototrophic Bacteria as Revealed from Genome Analyses.</title>
        <authorList>
            <person name="Imhoff J.F."/>
            <person name="Rahn T."/>
            <person name="Kunzel S."/>
            <person name="Keller A."/>
            <person name="Neulinger S.C."/>
        </authorList>
    </citation>
    <scope>NUCLEOTIDE SEQUENCE</scope>
    <source>
        <strain evidence="1">DSM 11080</strain>
    </source>
</reference>
<evidence type="ECO:0000313" key="1">
    <source>
        <dbReference type="EMBL" id="MBK1704399.1"/>
    </source>
</evidence>